<dbReference type="AlphaFoldDB" id="A0A7M7P4N8"/>
<protein>
    <submittedName>
        <fullName evidence="2">Uncharacterized protein</fullName>
    </submittedName>
</protein>
<dbReference type="InParanoid" id="A0A7M7P4N8"/>
<dbReference type="RefSeq" id="XP_030846288.1">
    <property type="nucleotide sequence ID" value="XM_030990428.1"/>
</dbReference>
<sequence>MYDMAANLSTSVQDTDSDVSLKNLEDSKTSEREIDSDVSLINLKEMKRYQPLLREKGYNLVENGSDGQVDDHLLAVGDPQSRAMNLGMSRMTLGVGLRNEHHYQAWLSVDSVQTDKVLQDELDETNDVNNQSSLEVSLYQSFQNSSLPSHK</sequence>
<evidence type="ECO:0000256" key="1">
    <source>
        <dbReference type="SAM" id="MobiDB-lite"/>
    </source>
</evidence>
<evidence type="ECO:0000313" key="2">
    <source>
        <dbReference type="EnsemblMetazoa" id="XP_030846288"/>
    </source>
</evidence>
<dbReference type="KEGG" id="spu:115926066"/>
<dbReference type="Proteomes" id="UP000007110">
    <property type="component" value="Unassembled WGS sequence"/>
</dbReference>
<accession>A0A7M7P4N8</accession>
<reference evidence="3" key="1">
    <citation type="submission" date="2015-02" db="EMBL/GenBank/DDBJ databases">
        <title>Genome sequencing for Strongylocentrotus purpuratus.</title>
        <authorList>
            <person name="Murali S."/>
            <person name="Liu Y."/>
            <person name="Vee V."/>
            <person name="English A."/>
            <person name="Wang M."/>
            <person name="Skinner E."/>
            <person name="Han Y."/>
            <person name="Muzny D.M."/>
            <person name="Worley K.C."/>
            <person name="Gibbs R.A."/>
        </authorList>
    </citation>
    <scope>NUCLEOTIDE SEQUENCE</scope>
</reference>
<keyword evidence="3" id="KW-1185">Reference proteome</keyword>
<dbReference type="EnsemblMetazoa" id="XM_030990428">
    <property type="protein sequence ID" value="XP_030846288"/>
    <property type="gene ID" value="LOC115926066"/>
</dbReference>
<proteinExistence type="predicted"/>
<reference evidence="2" key="2">
    <citation type="submission" date="2021-01" db="UniProtKB">
        <authorList>
            <consortium name="EnsemblMetazoa"/>
        </authorList>
    </citation>
    <scope>IDENTIFICATION</scope>
</reference>
<feature type="compositionally biased region" description="Basic and acidic residues" evidence="1">
    <location>
        <begin position="23"/>
        <end position="32"/>
    </location>
</feature>
<name>A0A7M7P4N8_STRPU</name>
<evidence type="ECO:0000313" key="3">
    <source>
        <dbReference type="Proteomes" id="UP000007110"/>
    </source>
</evidence>
<feature type="region of interest" description="Disordered" evidence="1">
    <location>
        <begin position="1"/>
        <end position="32"/>
    </location>
</feature>
<feature type="compositionally biased region" description="Low complexity" evidence="1">
    <location>
        <begin position="9"/>
        <end position="20"/>
    </location>
</feature>
<dbReference type="RefSeq" id="XP_030846287.1">
    <property type="nucleotide sequence ID" value="XM_030990427.1"/>
</dbReference>
<dbReference type="EnsemblMetazoa" id="XM_030990427">
    <property type="protein sequence ID" value="XP_030846287"/>
    <property type="gene ID" value="LOC115926066"/>
</dbReference>
<organism evidence="2 3">
    <name type="scientific">Strongylocentrotus purpuratus</name>
    <name type="common">Purple sea urchin</name>
    <dbReference type="NCBI Taxonomy" id="7668"/>
    <lineage>
        <taxon>Eukaryota</taxon>
        <taxon>Metazoa</taxon>
        <taxon>Echinodermata</taxon>
        <taxon>Eleutherozoa</taxon>
        <taxon>Echinozoa</taxon>
        <taxon>Echinoidea</taxon>
        <taxon>Euechinoidea</taxon>
        <taxon>Echinacea</taxon>
        <taxon>Camarodonta</taxon>
        <taxon>Echinidea</taxon>
        <taxon>Strongylocentrotidae</taxon>
        <taxon>Strongylocentrotus</taxon>
    </lineage>
</organism>
<dbReference type="GeneID" id="115926066"/>